<dbReference type="AlphaFoldDB" id="A0A0G9HGW8"/>
<gene>
    <name evidence="1" type="ORF">BJI69_14470</name>
</gene>
<proteinExistence type="predicted"/>
<accession>A0A0G9HGW8</accession>
<reference evidence="2" key="1">
    <citation type="submission" date="2016-09" db="EMBL/GenBank/DDBJ databases">
        <authorList>
            <person name="Lysoe E."/>
        </authorList>
    </citation>
    <scope>NUCLEOTIDE SEQUENCE [LARGE SCALE GENOMIC DNA]</scope>
    <source>
        <strain evidence="2">LJ96T</strain>
    </source>
</reference>
<dbReference type="RefSeq" id="WP_046966021.1">
    <property type="nucleotide sequence ID" value="NZ_CP017480.1"/>
</dbReference>
<dbReference type="KEGG" id="lrz:BJI69_14470"/>
<dbReference type="PATRIC" id="fig|1440763.5.peg.2959"/>
<name>A0A0G9HGW8_9GAMM</name>
<dbReference type="STRING" id="1440763.BJI69_14470"/>
<evidence type="ECO:0000313" key="1">
    <source>
        <dbReference type="EMBL" id="APG04979.1"/>
    </source>
</evidence>
<dbReference type="Proteomes" id="UP000182987">
    <property type="component" value="Chromosome"/>
</dbReference>
<dbReference type="EMBL" id="CP017480">
    <property type="protein sequence ID" value="APG04979.1"/>
    <property type="molecule type" value="Genomic_DNA"/>
</dbReference>
<evidence type="ECO:0000313" key="2">
    <source>
        <dbReference type="Proteomes" id="UP000182987"/>
    </source>
</evidence>
<dbReference type="PROSITE" id="PS51257">
    <property type="entry name" value="PROKAR_LIPOPROTEIN"/>
    <property type="match status" value="1"/>
</dbReference>
<protein>
    <submittedName>
        <fullName evidence="1">Uncharacterized protein</fullName>
    </submittedName>
</protein>
<keyword evidence="2" id="KW-1185">Reference proteome</keyword>
<sequence>MRQVHLAALLMLALALGGCRRHYSEAECQQVVGASEAVLKVMTESASPLSSSERDDAMKRCLKDERRDKAFIKCLNSGSGSAEDAAKCIREHNQRH</sequence>
<organism evidence="1 2">
    <name type="scientific">Luteibacter rhizovicinus DSM 16549</name>
    <dbReference type="NCBI Taxonomy" id="1440763"/>
    <lineage>
        <taxon>Bacteria</taxon>
        <taxon>Pseudomonadati</taxon>
        <taxon>Pseudomonadota</taxon>
        <taxon>Gammaproteobacteria</taxon>
        <taxon>Lysobacterales</taxon>
        <taxon>Rhodanobacteraceae</taxon>
        <taxon>Luteibacter</taxon>
    </lineage>
</organism>